<feature type="transmembrane region" description="Helical" evidence="1">
    <location>
        <begin position="40"/>
        <end position="59"/>
    </location>
</feature>
<keyword evidence="1" id="KW-0812">Transmembrane</keyword>
<feature type="transmembrane region" description="Helical" evidence="1">
    <location>
        <begin position="71"/>
        <end position="89"/>
    </location>
</feature>
<proteinExistence type="predicted"/>
<keyword evidence="1" id="KW-0472">Membrane</keyword>
<organism evidence="2 3">
    <name type="scientific">Winogradskyella litoriviva</name>
    <dbReference type="NCBI Taxonomy" id="1220182"/>
    <lineage>
        <taxon>Bacteria</taxon>
        <taxon>Pseudomonadati</taxon>
        <taxon>Bacteroidota</taxon>
        <taxon>Flavobacteriia</taxon>
        <taxon>Flavobacteriales</taxon>
        <taxon>Flavobacteriaceae</taxon>
        <taxon>Winogradskyella</taxon>
    </lineage>
</organism>
<sequence>MQYFKENLKNKPTLFLVIGIIVLIIGIPAGIYGLTLNGGASLGGVLILVGVVAFMPFLAIDRILVKRIKPLKLSIFELILSVIALLFYSSDNKKLVVDLTEYQSDYFVIVYNDGNLKNSNINWSFPFNKKVEYNSNSIIIPAEFQSKYRLDIETPKNWSGTRMNPDRIDNIGLRIYTSGKTKLNRTEIDSLATMEIKTVGNTVYN</sequence>
<reference evidence="2 3" key="1">
    <citation type="journal article" date="2015" name="Int. J. Syst. Evol. Microbiol.">
        <title>Winogradskyella litoriviva sp. nov., isolated from coastal seawater.</title>
        <authorList>
            <person name="Nedashkovskaya O.I."/>
            <person name="Kukhlevskiy A.D."/>
            <person name="Zhukova N.V."/>
            <person name="Kim S.J."/>
            <person name="Rhee S.K."/>
            <person name="Mikhailov V.V."/>
        </authorList>
    </citation>
    <scope>NUCLEOTIDE SEQUENCE [LARGE SCALE GENOMIC DNA]</scope>
    <source>
        <strain evidence="2 3">KMM6491</strain>
    </source>
</reference>
<keyword evidence="3" id="KW-1185">Reference proteome</keyword>
<evidence type="ECO:0000313" key="3">
    <source>
        <dbReference type="Proteomes" id="UP000805085"/>
    </source>
</evidence>
<gene>
    <name evidence="2" type="ORF">HNV10_16625</name>
</gene>
<dbReference type="RefSeq" id="WP_173302519.1">
    <property type="nucleotide sequence ID" value="NZ_JABRWQ010000009.1"/>
</dbReference>
<dbReference type="Proteomes" id="UP000805085">
    <property type="component" value="Unassembled WGS sequence"/>
</dbReference>
<keyword evidence="1" id="KW-1133">Transmembrane helix</keyword>
<dbReference type="EMBL" id="JABRWQ010000009">
    <property type="protein sequence ID" value="NRD24881.1"/>
    <property type="molecule type" value="Genomic_DNA"/>
</dbReference>
<protein>
    <submittedName>
        <fullName evidence="2">Uncharacterized protein</fullName>
    </submittedName>
</protein>
<evidence type="ECO:0000313" key="2">
    <source>
        <dbReference type="EMBL" id="NRD24881.1"/>
    </source>
</evidence>
<accession>A0ABX2EBP5</accession>
<comment type="caution">
    <text evidence="2">The sequence shown here is derived from an EMBL/GenBank/DDBJ whole genome shotgun (WGS) entry which is preliminary data.</text>
</comment>
<evidence type="ECO:0000256" key="1">
    <source>
        <dbReference type="SAM" id="Phobius"/>
    </source>
</evidence>
<feature type="transmembrane region" description="Helical" evidence="1">
    <location>
        <begin position="12"/>
        <end position="34"/>
    </location>
</feature>
<name>A0ABX2EBP5_9FLAO</name>